<dbReference type="Proteomes" id="UP000578077">
    <property type="component" value="Unassembled WGS sequence"/>
</dbReference>
<evidence type="ECO:0008006" key="4">
    <source>
        <dbReference type="Google" id="ProtNLM"/>
    </source>
</evidence>
<keyword evidence="1" id="KW-0732">Signal</keyword>
<comment type="caution">
    <text evidence="2">The sequence shown here is derived from an EMBL/GenBank/DDBJ whole genome shotgun (WGS) entry which is preliminary data.</text>
</comment>
<dbReference type="RefSeq" id="WP_184637042.1">
    <property type="nucleotide sequence ID" value="NZ_BAABKT010000001.1"/>
</dbReference>
<evidence type="ECO:0000313" key="2">
    <source>
        <dbReference type="EMBL" id="MBB5999909.1"/>
    </source>
</evidence>
<sequence>MKRRMIAAALVGGASALLAGCGVQPSGVEDGPSAPTGVAPGTTLYFLDHDGNLTAQQRKTGRLGTASEAVSLLLTGPGDSDVHTDIDDPASVTRTEVTVSGERMSVRVPIASTELTADGVDQIVCTALASHIQAGGSTETRVGIRFTDRAQDSRTCPVLD</sequence>
<protein>
    <recommendedName>
        <fullName evidence="4">GerMN domain-containing protein</fullName>
    </recommendedName>
</protein>
<organism evidence="2 3">
    <name type="scientific">Streptomonospora salina</name>
    <dbReference type="NCBI Taxonomy" id="104205"/>
    <lineage>
        <taxon>Bacteria</taxon>
        <taxon>Bacillati</taxon>
        <taxon>Actinomycetota</taxon>
        <taxon>Actinomycetes</taxon>
        <taxon>Streptosporangiales</taxon>
        <taxon>Nocardiopsidaceae</taxon>
        <taxon>Streptomonospora</taxon>
    </lineage>
</organism>
<dbReference type="AlphaFoldDB" id="A0A841EEZ9"/>
<name>A0A841EEZ9_9ACTN</name>
<accession>A0A841EEZ9</accession>
<dbReference type="EMBL" id="JACHLY010000001">
    <property type="protein sequence ID" value="MBB5999909.1"/>
    <property type="molecule type" value="Genomic_DNA"/>
</dbReference>
<feature type="signal peptide" evidence="1">
    <location>
        <begin position="1"/>
        <end position="19"/>
    </location>
</feature>
<dbReference type="PROSITE" id="PS51257">
    <property type="entry name" value="PROKAR_LIPOPROTEIN"/>
    <property type="match status" value="1"/>
</dbReference>
<reference evidence="2 3" key="1">
    <citation type="submission" date="2020-08" db="EMBL/GenBank/DDBJ databases">
        <title>Sequencing the genomes of 1000 actinobacteria strains.</title>
        <authorList>
            <person name="Klenk H.-P."/>
        </authorList>
    </citation>
    <scope>NUCLEOTIDE SEQUENCE [LARGE SCALE GENOMIC DNA]</scope>
    <source>
        <strain evidence="2 3">DSM 44593</strain>
    </source>
</reference>
<proteinExistence type="predicted"/>
<evidence type="ECO:0000313" key="3">
    <source>
        <dbReference type="Proteomes" id="UP000578077"/>
    </source>
</evidence>
<feature type="chain" id="PRO_5038404663" description="GerMN domain-containing protein" evidence="1">
    <location>
        <begin position="20"/>
        <end position="160"/>
    </location>
</feature>
<keyword evidence="3" id="KW-1185">Reference proteome</keyword>
<evidence type="ECO:0000256" key="1">
    <source>
        <dbReference type="SAM" id="SignalP"/>
    </source>
</evidence>
<gene>
    <name evidence="2" type="ORF">HNR25_003660</name>
</gene>